<dbReference type="Pfam" id="PF13276">
    <property type="entry name" value="HTH_21"/>
    <property type="match status" value="1"/>
</dbReference>
<reference evidence="4 5" key="1">
    <citation type="submission" date="2020-08" db="EMBL/GenBank/DDBJ databases">
        <title>Genomic Encyclopedia of Type Strains, Phase IV (KMG-IV): sequencing the most valuable type-strain genomes for metagenomic binning, comparative biology and taxonomic classification.</title>
        <authorList>
            <person name="Goeker M."/>
        </authorList>
    </citation>
    <scope>NUCLEOTIDE SEQUENCE [LARGE SCALE GENOMIC DNA]</scope>
    <source>
        <strain evidence="4 5">DSM 24661</strain>
    </source>
</reference>
<dbReference type="Pfam" id="PF01527">
    <property type="entry name" value="HTH_Tnp_1"/>
    <property type="match status" value="1"/>
</dbReference>
<dbReference type="SUPFAM" id="SSF53098">
    <property type="entry name" value="Ribonuclease H-like"/>
    <property type="match status" value="1"/>
</dbReference>
<dbReference type="InterPro" id="IPR001584">
    <property type="entry name" value="Integrase_cat-core"/>
</dbReference>
<dbReference type="RefSeq" id="WP_183861343.1">
    <property type="nucleotide sequence ID" value="NZ_JACHFH010000017.1"/>
</dbReference>
<dbReference type="InterPro" id="IPR025948">
    <property type="entry name" value="HTH-like_dom"/>
</dbReference>
<dbReference type="Proteomes" id="UP000559117">
    <property type="component" value="Unassembled WGS sequence"/>
</dbReference>
<dbReference type="GO" id="GO:0003677">
    <property type="term" value="F:DNA binding"/>
    <property type="evidence" value="ECO:0007669"/>
    <property type="project" value="InterPro"/>
</dbReference>
<organism evidence="4 5">
    <name type="scientific">Pectinatus brassicae</name>
    <dbReference type="NCBI Taxonomy" id="862415"/>
    <lineage>
        <taxon>Bacteria</taxon>
        <taxon>Bacillati</taxon>
        <taxon>Bacillota</taxon>
        <taxon>Negativicutes</taxon>
        <taxon>Selenomonadales</taxon>
        <taxon>Selenomonadaceae</taxon>
        <taxon>Pectinatus</taxon>
    </lineage>
</organism>
<gene>
    <name evidence="4" type="ORF">HNR32_001568</name>
</gene>
<evidence type="ECO:0000256" key="1">
    <source>
        <dbReference type="ARBA" id="ARBA00002286"/>
    </source>
</evidence>
<dbReference type="InterPro" id="IPR050900">
    <property type="entry name" value="Transposase_IS3/IS150/IS904"/>
</dbReference>
<dbReference type="GO" id="GO:0004803">
    <property type="term" value="F:transposase activity"/>
    <property type="evidence" value="ECO:0007669"/>
    <property type="project" value="InterPro"/>
</dbReference>
<dbReference type="InterPro" id="IPR048020">
    <property type="entry name" value="Transpos_IS3"/>
</dbReference>
<evidence type="ECO:0000259" key="3">
    <source>
        <dbReference type="PROSITE" id="PS50994"/>
    </source>
</evidence>
<dbReference type="NCBIfam" id="NF033516">
    <property type="entry name" value="transpos_IS3"/>
    <property type="match status" value="1"/>
</dbReference>
<protein>
    <submittedName>
        <fullName evidence="4">Transposase InsO family protein/transposase-like protein</fullName>
    </submittedName>
</protein>
<sequence>MYTEEQVTKALAVYKETTSITKTITQLGYPSRRQTLYNWIKRKPLLPENRYTFCGVNTPEHPRHPSVNFKLEILHRCFELGENVQDVSSEVGYSTASIYQWRKKLLQKGVVALMNPSNERSRGPLFPGKPSIDSEAFDEMKTKLQDMQLELDILRETIHVLKKDQGVELTPLRNREKAVIIDALKSKYSLPSLLKSLDMANSSYYYQKQAMCCKDKYQSIRECIKKYFIEYKQRYGYRRIHCLLKRDGLILSEKVVRRIMLEEGLIVKVRCHKKYNSYQGEISPEVENLIQRNFHADKPNQKWLTDITEFSISAGKIYLSAIVDCFDGFLPSWTISTRPDAKLVNDMLDAGIQQLKPADHPIIHTDRGCHYRWSGWIKRMENAGLIRSMSKKGCSPDNAACEGFWGLLKKEMFYNQDWTNISIKGFIHVLNDYLDWYNHTRIKQSLGYLSPVEYRQKLGLSA</sequence>
<name>A0A840UJQ9_9FIRM</name>
<dbReference type="PROSITE" id="PS50994">
    <property type="entry name" value="INTEGRASE"/>
    <property type="match status" value="1"/>
</dbReference>
<keyword evidence="2" id="KW-0175">Coiled coil</keyword>
<dbReference type="EMBL" id="JACHFH010000017">
    <property type="protein sequence ID" value="MBB5336420.1"/>
    <property type="molecule type" value="Genomic_DNA"/>
</dbReference>
<dbReference type="GO" id="GO:0015074">
    <property type="term" value="P:DNA integration"/>
    <property type="evidence" value="ECO:0007669"/>
    <property type="project" value="InterPro"/>
</dbReference>
<dbReference type="InterPro" id="IPR036397">
    <property type="entry name" value="RNaseH_sf"/>
</dbReference>
<dbReference type="Pfam" id="PF00665">
    <property type="entry name" value="rve"/>
    <property type="match status" value="1"/>
</dbReference>
<proteinExistence type="predicted"/>
<dbReference type="GO" id="GO:0006313">
    <property type="term" value="P:DNA transposition"/>
    <property type="evidence" value="ECO:0007669"/>
    <property type="project" value="InterPro"/>
</dbReference>
<feature type="domain" description="Integrase catalytic" evidence="3">
    <location>
        <begin position="295"/>
        <end position="459"/>
    </location>
</feature>
<dbReference type="PANTHER" id="PTHR46889:SF4">
    <property type="entry name" value="TRANSPOSASE INSO FOR INSERTION SEQUENCE ELEMENT IS911B-RELATED"/>
    <property type="match status" value="1"/>
</dbReference>
<dbReference type="AlphaFoldDB" id="A0A840UJQ9"/>
<dbReference type="InterPro" id="IPR002514">
    <property type="entry name" value="Transposase_8"/>
</dbReference>
<dbReference type="SUPFAM" id="SSF46689">
    <property type="entry name" value="Homeodomain-like"/>
    <property type="match status" value="1"/>
</dbReference>
<evidence type="ECO:0000313" key="5">
    <source>
        <dbReference type="Proteomes" id="UP000559117"/>
    </source>
</evidence>
<evidence type="ECO:0000256" key="2">
    <source>
        <dbReference type="SAM" id="Coils"/>
    </source>
</evidence>
<dbReference type="Gene3D" id="3.30.420.10">
    <property type="entry name" value="Ribonuclease H-like superfamily/Ribonuclease H"/>
    <property type="match status" value="1"/>
</dbReference>
<comment type="caution">
    <text evidence="4">The sequence shown here is derived from an EMBL/GenBank/DDBJ whole genome shotgun (WGS) entry which is preliminary data.</text>
</comment>
<accession>A0A840UJQ9</accession>
<dbReference type="InterPro" id="IPR009057">
    <property type="entry name" value="Homeodomain-like_sf"/>
</dbReference>
<keyword evidence="5" id="KW-1185">Reference proteome</keyword>
<comment type="function">
    <text evidence="1">Involved in the transposition of the insertion sequence.</text>
</comment>
<feature type="coiled-coil region" evidence="2">
    <location>
        <begin position="137"/>
        <end position="164"/>
    </location>
</feature>
<dbReference type="PANTHER" id="PTHR46889">
    <property type="entry name" value="TRANSPOSASE INSF FOR INSERTION SEQUENCE IS3B-RELATED"/>
    <property type="match status" value="1"/>
</dbReference>
<dbReference type="Pfam" id="PF13333">
    <property type="entry name" value="rve_2"/>
    <property type="match status" value="1"/>
</dbReference>
<evidence type="ECO:0000313" key="4">
    <source>
        <dbReference type="EMBL" id="MBB5336420.1"/>
    </source>
</evidence>
<dbReference type="InterPro" id="IPR012337">
    <property type="entry name" value="RNaseH-like_sf"/>
</dbReference>